<comment type="caution">
    <text evidence="3">The sequence shown here is derived from an EMBL/GenBank/DDBJ whole genome shotgun (WGS) entry which is preliminary data.</text>
</comment>
<keyword evidence="2" id="KW-0067">ATP-binding</keyword>
<dbReference type="OrthoDB" id="2963168at2759"/>
<evidence type="ECO:0000256" key="2">
    <source>
        <dbReference type="ARBA" id="ARBA00022840"/>
    </source>
</evidence>
<gene>
    <name evidence="3" type="ORF">K461DRAFT_320461</name>
</gene>
<keyword evidence="4" id="KW-1185">Reference proteome</keyword>
<evidence type="ECO:0000313" key="4">
    <source>
        <dbReference type="Proteomes" id="UP000799439"/>
    </source>
</evidence>
<dbReference type="PANTHER" id="PTHR14187">
    <property type="entry name" value="ALPHA KINASE/ELONGATION FACTOR 2 KINASE"/>
    <property type="match status" value="1"/>
</dbReference>
<dbReference type="Proteomes" id="UP000799439">
    <property type="component" value="Unassembled WGS sequence"/>
</dbReference>
<dbReference type="Gene3D" id="3.30.420.40">
    <property type="match status" value="2"/>
</dbReference>
<proteinExistence type="predicted"/>
<evidence type="ECO:0000256" key="1">
    <source>
        <dbReference type="ARBA" id="ARBA00022741"/>
    </source>
</evidence>
<evidence type="ECO:0000313" key="3">
    <source>
        <dbReference type="EMBL" id="KAF2154316.1"/>
    </source>
</evidence>
<sequence>MAGPRDEKSDECIVVAIDFGTTFSGVAFGKLSNLTIDPDKIDVIKAWPGENAFTSEKVPSLLIFAGRNSPTKWGLEAQGNSEAFQCFKLFLDDRQEFPPWAEKYTQLTQLRVLNKTPADVVTEYLRHVFEFSQEKLGERYPEDVLAVTAVKYVLTVPAIWSDAAKQATLDAAKSAGIPGDMTLVSEPEAAALYALTIQHPKSLQKGNVWIVCDAGGGTVDVITLEVQRLAPLQFCEVAAGTGGLCGSAFIDAEFLKLLERLFGPMRWEAILKKHREAVQDLKQEFSERVKPKFGSVEATEDTTYRLKFPGVPSNKEARVRAGYMTLLHSDIASLFDNVVGKILALLEDQQRAASKLGKVVTGILLVGGFGQSPYLFKKVAAHFIPSGSTSKKTSAGWEQMSLKRRRPIIYEDADESDHVPNMILLQPFNGLTSVVRGAILSQASESSAVLSRISRRHYGLEAHVPFNKNLHSSETRWRSDFDGTHRALHQMTWPITKRQRMASGEPVFLGFSVDTWNKKDSYHIDMLCCDDDDAPKERIGPAVVSVYPLYKLKAELALVPDTLWTNRWSTANGKEYYSLKFQLGAHLESGGLRFDFRVDGEIYGTVQAKFE</sequence>
<dbReference type="InterPro" id="IPR013126">
    <property type="entry name" value="Hsp_70_fam"/>
</dbReference>
<dbReference type="PANTHER" id="PTHR14187:SF5">
    <property type="entry name" value="HEAT SHOCK 70 KDA PROTEIN 12A"/>
    <property type="match status" value="1"/>
</dbReference>
<dbReference type="GO" id="GO:0005524">
    <property type="term" value="F:ATP binding"/>
    <property type="evidence" value="ECO:0007669"/>
    <property type="project" value="UniProtKB-KW"/>
</dbReference>
<accession>A0A9P4MP32</accession>
<organism evidence="3 4">
    <name type="scientific">Myriangium duriaei CBS 260.36</name>
    <dbReference type="NCBI Taxonomy" id="1168546"/>
    <lineage>
        <taxon>Eukaryota</taxon>
        <taxon>Fungi</taxon>
        <taxon>Dikarya</taxon>
        <taxon>Ascomycota</taxon>
        <taxon>Pezizomycotina</taxon>
        <taxon>Dothideomycetes</taxon>
        <taxon>Dothideomycetidae</taxon>
        <taxon>Myriangiales</taxon>
        <taxon>Myriangiaceae</taxon>
        <taxon>Myriangium</taxon>
    </lineage>
</organism>
<dbReference type="Gene3D" id="3.90.640.10">
    <property type="entry name" value="Actin, Chain A, domain 4"/>
    <property type="match status" value="1"/>
</dbReference>
<dbReference type="AlphaFoldDB" id="A0A9P4MP32"/>
<dbReference type="Pfam" id="PF00012">
    <property type="entry name" value="HSP70"/>
    <property type="match status" value="1"/>
</dbReference>
<dbReference type="InterPro" id="IPR043129">
    <property type="entry name" value="ATPase_NBD"/>
</dbReference>
<dbReference type="PRINTS" id="PR00301">
    <property type="entry name" value="HEATSHOCK70"/>
</dbReference>
<dbReference type="SUPFAM" id="SSF53067">
    <property type="entry name" value="Actin-like ATPase domain"/>
    <property type="match status" value="2"/>
</dbReference>
<keyword evidence="1" id="KW-0547">Nucleotide-binding</keyword>
<reference evidence="3" key="1">
    <citation type="journal article" date="2020" name="Stud. Mycol.">
        <title>101 Dothideomycetes genomes: a test case for predicting lifestyles and emergence of pathogens.</title>
        <authorList>
            <person name="Haridas S."/>
            <person name="Albert R."/>
            <person name="Binder M."/>
            <person name="Bloem J."/>
            <person name="Labutti K."/>
            <person name="Salamov A."/>
            <person name="Andreopoulos B."/>
            <person name="Baker S."/>
            <person name="Barry K."/>
            <person name="Bills G."/>
            <person name="Bluhm B."/>
            <person name="Cannon C."/>
            <person name="Castanera R."/>
            <person name="Culley D."/>
            <person name="Daum C."/>
            <person name="Ezra D."/>
            <person name="Gonzalez J."/>
            <person name="Henrissat B."/>
            <person name="Kuo A."/>
            <person name="Liang C."/>
            <person name="Lipzen A."/>
            <person name="Lutzoni F."/>
            <person name="Magnuson J."/>
            <person name="Mondo S."/>
            <person name="Nolan M."/>
            <person name="Ohm R."/>
            <person name="Pangilinan J."/>
            <person name="Park H.-J."/>
            <person name="Ramirez L."/>
            <person name="Alfaro M."/>
            <person name="Sun H."/>
            <person name="Tritt A."/>
            <person name="Yoshinaga Y."/>
            <person name="Zwiers L.-H."/>
            <person name="Turgeon B."/>
            <person name="Goodwin S."/>
            <person name="Spatafora J."/>
            <person name="Crous P."/>
            <person name="Grigoriev I."/>
        </authorList>
    </citation>
    <scope>NUCLEOTIDE SEQUENCE</scope>
    <source>
        <strain evidence="3">CBS 260.36</strain>
    </source>
</reference>
<protein>
    <submittedName>
        <fullName evidence="3">Actin-like ATPase domain-containing protein</fullName>
    </submittedName>
</protein>
<name>A0A9P4MP32_9PEZI</name>
<dbReference type="CDD" id="cd10170">
    <property type="entry name" value="ASKHA_NBD_HSP70"/>
    <property type="match status" value="1"/>
</dbReference>
<dbReference type="EMBL" id="ML996084">
    <property type="protein sequence ID" value="KAF2154316.1"/>
    <property type="molecule type" value="Genomic_DNA"/>
</dbReference>
<dbReference type="GO" id="GO:0140662">
    <property type="term" value="F:ATP-dependent protein folding chaperone"/>
    <property type="evidence" value="ECO:0007669"/>
    <property type="project" value="InterPro"/>
</dbReference>